<accession>A0A6B9VMY5</accession>
<organism evidence="6">
    <name type="scientific">Sergentomyia schwetzi</name>
    <dbReference type="NCBI Taxonomy" id="114605"/>
    <lineage>
        <taxon>Eukaryota</taxon>
        <taxon>Metazoa</taxon>
        <taxon>Ecdysozoa</taxon>
        <taxon>Arthropoda</taxon>
        <taxon>Hexapoda</taxon>
        <taxon>Insecta</taxon>
        <taxon>Pterygota</taxon>
        <taxon>Neoptera</taxon>
        <taxon>Endopterygota</taxon>
        <taxon>Diptera</taxon>
        <taxon>Nematocera</taxon>
        <taxon>Psychodoidea</taxon>
        <taxon>Psychodidae</taxon>
        <taxon>Sergentomyia</taxon>
        <taxon>Sergentomyia</taxon>
    </lineage>
</organism>
<comment type="subcellular location">
    <subcellularLocation>
        <location evidence="1">Secreted</location>
    </subcellularLocation>
</comment>
<dbReference type="Gene3D" id="2.120.10.30">
    <property type="entry name" value="TolB, C-terminal domain"/>
    <property type="match status" value="1"/>
</dbReference>
<proteinExistence type="evidence at transcript level"/>
<dbReference type="PANTHER" id="PTHR10009">
    <property type="entry name" value="PROTEIN YELLOW-RELATED"/>
    <property type="match status" value="1"/>
</dbReference>
<keyword evidence="4 5" id="KW-0732">Signal</keyword>
<dbReference type="SUPFAM" id="SSF63825">
    <property type="entry name" value="YWTD domain"/>
    <property type="match status" value="1"/>
</dbReference>
<keyword evidence="3" id="KW-0964">Secreted</keyword>
<evidence type="ECO:0000256" key="4">
    <source>
        <dbReference type="ARBA" id="ARBA00022729"/>
    </source>
</evidence>
<dbReference type="AlphaFoldDB" id="A0A6B9VMY5"/>
<evidence type="ECO:0000256" key="2">
    <source>
        <dbReference type="ARBA" id="ARBA00009127"/>
    </source>
</evidence>
<reference evidence="6" key="1">
    <citation type="submission" date="2019-10" db="EMBL/GenBank/DDBJ databases">
        <title>Sergentomyia schwetzi: salivary gland transcriptome, proteome and enzymatic activities in two lineages adapted to different blood sources.</title>
        <authorList>
            <person name="Polanska N."/>
            <person name="Ishemgulova A."/>
            <person name="Volfova V."/>
            <person name="Flegontov P."/>
            <person name="Votypka J."/>
            <person name="Yurchenko V."/>
            <person name="Volf P."/>
        </authorList>
    </citation>
    <scope>NUCLEOTIDE SEQUENCE</scope>
    <source>
        <tissue evidence="6">Salivary glands</tissue>
    </source>
</reference>
<evidence type="ECO:0000256" key="1">
    <source>
        <dbReference type="ARBA" id="ARBA00004613"/>
    </source>
</evidence>
<name>A0A6B9VMY5_9DIPT</name>
<evidence type="ECO:0000256" key="3">
    <source>
        <dbReference type="ARBA" id="ARBA00022525"/>
    </source>
</evidence>
<dbReference type="EMBL" id="MN605302">
    <property type="protein sequence ID" value="QHO60692.1"/>
    <property type="molecule type" value="mRNA"/>
</dbReference>
<dbReference type="GO" id="GO:0005576">
    <property type="term" value="C:extracellular region"/>
    <property type="evidence" value="ECO:0007669"/>
    <property type="project" value="UniProtKB-SubCell"/>
</dbReference>
<dbReference type="Pfam" id="PF03022">
    <property type="entry name" value="MRJP"/>
    <property type="match status" value="1"/>
</dbReference>
<feature type="signal peptide" evidence="5">
    <location>
        <begin position="1"/>
        <end position="18"/>
    </location>
</feature>
<protein>
    <submittedName>
        <fullName evidence="6">Salivary yellow-related protein</fullName>
    </submittedName>
</protein>
<dbReference type="InterPro" id="IPR011042">
    <property type="entry name" value="6-blade_b-propeller_TolB-like"/>
</dbReference>
<feature type="chain" id="PRO_5025646498" evidence="5">
    <location>
        <begin position="19"/>
        <end position="370"/>
    </location>
</feature>
<comment type="similarity">
    <text evidence="2">Belongs to the major royal jelly protein family.</text>
</comment>
<dbReference type="InterPro" id="IPR017996">
    <property type="entry name" value="MRJP/yellow-related"/>
</dbReference>
<evidence type="ECO:0000313" key="6">
    <source>
        <dbReference type="EMBL" id="QHO60692.1"/>
    </source>
</evidence>
<evidence type="ECO:0000256" key="5">
    <source>
        <dbReference type="SAM" id="SignalP"/>
    </source>
</evidence>
<dbReference type="PANTHER" id="PTHR10009:SF11">
    <property type="entry name" value="RH54244P"/>
    <property type="match status" value="1"/>
</dbReference>
<sequence length="370" mass="41591">MKCLLCFVTILSVQQVFAENVNDALFSWRNLLHENNGNSEAGASIPTAVAHYPQEKKLFIAIPRMFKSDDVQHTLTEVEVKNDGNKSPKIKAFSGNVKDGLRSVYQPVIDECKRLWIVDDEKPTILTGYDLTQKNYPEIARYSFPGDSTNADQSYGQFAVDVINPQNGCDNTFVYIPSYSDNSLYVYDHKNKDSWTVTHSSFQPQKSTKSTDDGIAAIALGERSGDGHRPAYYIISSSTKLWKVNTKDLKQKKADVNPETIGDRGRKTQGITMTYDPKTKVLFIGQLNNNGIFCWNTEKKFEDSKDTILVNPRDKESVNIIDTSVDNDGTLWVLSYLHFAEDKPAAEDTPFFYISKVTTSKAIAGTRCQK</sequence>